<dbReference type="RefSeq" id="WP_091945190.1">
    <property type="nucleotide sequence ID" value="NZ_FOEE01000009.1"/>
</dbReference>
<proteinExistence type="predicted"/>
<reference evidence="2" key="1">
    <citation type="submission" date="2016-10" db="EMBL/GenBank/DDBJ databases">
        <authorList>
            <person name="Varghese N."/>
            <person name="Submissions S."/>
        </authorList>
    </citation>
    <scope>NUCLEOTIDE SEQUENCE [LARGE SCALE GENOMIC DNA]</scope>
    <source>
        <strain evidence="2">DSM 45413</strain>
    </source>
</reference>
<sequence length="59" mass="6018">MTRTAFPAHRLAVPGLVLALVVTGTLPVWAAAASARPEPTRVCAVDASAPADHAEPGRC</sequence>
<name>A0A1H8UUY1_9ACTN</name>
<dbReference type="Proteomes" id="UP000198960">
    <property type="component" value="Unassembled WGS sequence"/>
</dbReference>
<dbReference type="STRING" id="673521.SAMN05660991_03104"/>
<organism evidence="1 2">
    <name type="scientific">Trujillonella endophytica</name>
    <dbReference type="NCBI Taxonomy" id="673521"/>
    <lineage>
        <taxon>Bacteria</taxon>
        <taxon>Bacillati</taxon>
        <taxon>Actinomycetota</taxon>
        <taxon>Actinomycetes</taxon>
        <taxon>Geodermatophilales</taxon>
        <taxon>Geodermatophilaceae</taxon>
        <taxon>Trujillonella</taxon>
    </lineage>
</organism>
<protein>
    <submittedName>
        <fullName evidence="1">Uncharacterized protein</fullName>
    </submittedName>
</protein>
<dbReference type="AlphaFoldDB" id="A0A1H8UUY1"/>
<keyword evidence="2" id="KW-1185">Reference proteome</keyword>
<evidence type="ECO:0000313" key="2">
    <source>
        <dbReference type="Proteomes" id="UP000198960"/>
    </source>
</evidence>
<gene>
    <name evidence="1" type="ORF">SAMN05660991_03104</name>
</gene>
<evidence type="ECO:0000313" key="1">
    <source>
        <dbReference type="EMBL" id="SEP06777.1"/>
    </source>
</evidence>
<accession>A0A1H8UUY1</accession>
<dbReference type="EMBL" id="FOEE01000009">
    <property type="protein sequence ID" value="SEP06777.1"/>
    <property type="molecule type" value="Genomic_DNA"/>
</dbReference>